<evidence type="ECO:0000313" key="3">
    <source>
        <dbReference type="Proteomes" id="UP000182486"/>
    </source>
</evidence>
<dbReference type="RefSeq" id="WP_071805034.1">
    <property type="nucleotide sequence ID" value="NZ_MEIA01000108.1"/>
</dbReference>
<name>A0A1K0FN14_9ACTN</name>
<organism evidence="2 3">
    <name type="scientific">Couchioplanes caeruleus subsp. caeruleus</name>
    <dbReference type="NCBI Taxonomy" id="56427"/>
    <lineage>
        <taxon>Bacteria</taxon>
        <taxon>Bacillati</taxon>
        <taxon>Actinomycetota</taxon>
        <taxon>Actinomycetes</taxon>
        <taxon>Micromonosporales</taxon>
        <taxon>Micromonosporaceae</taxon>
        <taxon>Couchioplanes</taxon>
    </lineage>
</organism>
<comment type="caution">
    <text evidence="2">The sequence shown here is derived from an EMBL/GenBank/DDBJ whole genome shotgun (WGS) entry which is preliminary data.</text>
</comment>
<evidence type="ECO:0000256" key="1">
    <source>
        <dbReference type="SAM" id="SignalP"/>
    </source>
</evidence>
<dbReference type="Proteomes" id="UP000182486">
    <property type="component" value="Unassembled WGS sequence"/>
</dbReference>
<proteinExistence type="predicted"/>
<keyword evidence="1" id="KW-0732">Signal</keyword>
<protein>
    <recommendedName>
        <fullName evidence="4">Fibronectin type-III domain-containing protein</fullName>
    </recommendedName>
</protein>
<dbReference type="EMBL" id="MEIA01000108">
    <property type="protein sequence ID" value="OJF14223.1"/>
    <property type="molecule type" value="Genomic_DNA"/>
</dbReference>
<feature type="chain" id="PRO_5009663847" description="Fibronectin type-III domain-containing protein" evidence="1">
    <location>
        <begin position="28"/>
        <end position="245"/>
    </location>
</feature>
<feature type="signal peptide" evidence="1">
    <location>
        <begin position="1"/>
        <end position="27"/>
    </location>
</feature>
<gene>
    <name evidence="2" type="ORF">BG844_10935</name>
</gene>
<keyword evidence="3" id="KW-1185">Reference proteome</keyword>
<reference evidence="2 3" key="1">
    <citation type="submission" date="2016-09" db="EMBL/GenBank/DDBJ databases">
        <title>Couchioplanes caeruleus draft genome sequence.</title>
        <authorList>
            <person name="Sheehan J."/>
            <person name="Caffrey P."/>
        </authorList>
    </citation>
    <scope>NUCLEOTIDE SEQUENCE [LARGE SCALE GENOMIC DNA]</scope>
    <source>
        <strain evidence="2 3">DSM 43634</strain>
    </source>
</reference>
<evidence type="ECO:0008006" key="4">
    <source>
        <dbReference type="Google" id="ProtNLM"/>
    </source>
</evidence>
<sequence length="245" mass="26064">MKLARLVAVLGMAMVATTLVAPQAASAATHVPGPPMGLMNVRSHVKAAETLVYWKPVAGATNYQVTVSDGTITRLYVVAATQKLNAGGTHQLTVSTPNKCSRYRITVASRDAQGQGTSRYIIEKSLAPTAVIKAKAVRSSDPTKATFTYSPPQWKGYLGGPTGGATQDDKDNPKMSFTSTAELVRVADNKVVSTTTYTSSNWTAPRTQSFTGLDPARAYVLKITNSNKWGTCSNQLGRVLLNPNA</sequence>
<evidence type="ECO:0000313" key="2">
    <source>
        <dbReference type="EMBL" id="OJF14223.1"/>
    </source>
</evidence>
<accession>A0A1K0FN14</accession>
<dbReference type="AlphaFoldDB" id="A0A1K0FN14"/>
<dbReference type="InterPro" id="IPR036116">
    <property type="entry name" value="FN3_sf"/>
</dbReference>
<dbReference type="SUPFAM" id="SSF49265">
    <property type="entry name" value="Fibronectin type III"/>
    <property type="match status" value="1"/>
</dbReference>